<evidence type="ECO:0000256" key="1">
    <source>
        <dbReference type="SAM" id="MobiDB-lite"/>
    </source>
</evidence>
<dbReference type="VEuPathDB" id="FungiDB:ACLA_039600"/>
<evidence type="ECO:0000313" key="2">
    <source>
        <dbReference type="EMBL" id="EAW09745.1"/>
    </source>
</evidence>
<dbReference type="KEGG" id="act:ACLA_039600"/>
<dbReference type="OrthoDB" id="4498621at2759"/>
<keyword evidence="3" id="KW-1185">Reference proteome</keyword>
<dbReference type="RefSeq" id="XP_001271171.1">
    <property type="nucleotide sequence ID" value="XM_001271170.1"/>
</dbReference>
<evidence type="ECO:0000313" key="3">
    <source>
        <dbReference type="Proteomes" id="UP000006701"/>
    </source>
</evidence>
<dbReference type="GeneID" id="4703125"/>
<feature type="compositionally biased region" description="Polar residues" evidence="1">
    <location>
        <begin position="47"/>
        <end position="77"/>
    </location>
</feature>
<feature type="compositionally biased region" description="Polar residues" evidence="1">
    <location>
        <begin position="29"/>
        <end position="40"/>
    </location>
</feature>
<gene>
    <name evidence="2" type="ORF">ACLA_039600</name>
</gene>
<feature type="region of interest" description="Disordered" evidence="1">
    <location>
        <begin position="1"/>
        <end position="196"/>
    </location>
</feature>
<dbReference type="AlphaFoldDB" id="A1CKS1"/>
<feature type="compositionally biased region" description="Polar residues" evidence="1">
    <location>
        <begin position="9"/>
        <end position="22"/>
    </location>
</feature>
<protein>
    <submittedName>
        <fullName evidence="2">Uncharacterized protein</fullName>
    </submittedName>
</protein>
<sequence>MATEDTIGTVDSSPSKQDTANTIEAKVNGNMSKGTAPSTNSDHHPSQDAQPQPKQSQADGNPLLSTDETRSTENSAPVEQASALAEADTKTLDELNAGDKRGHDWTVADANGADPIAVADETKEPTSKKLKTAGKKGTNGHVKDEPTPAVVEDGALNGANREKKTKRSKKVKEAAKKAFPTDGIGSRTRSRTKAAS</sequence>
<feature type="compositionally biased region" description="Basic and acidic residues" evidence="1">
    <location>
        <begin position="87"/>
        <end position="106"/>
    </location>
</feature>
<dbReference type="OMA" id="HASISQH"/>
<dbReference type="Proteomes" id="UP000006701">
    <property type="component" value="Unassembled WGS sequence"/>
</dbReference>
<reference evidence="2 3" key="1">
    <citation type="journal article" date="2008" name="PLoS Genet.">
        <title>Genomic islands in the pathogenic filamentous fungus Aspergillus fumigatus.</title>
        <authorList>
            <person name="Fedorova N.D."/>
            <person name="Khaldi N."/>
            <person name="Joardar V.S."/>
            <person name="Maiti R."/>
            <person name="Amedeo P."/>
            <person name="Anderson M.J."/>
            <person name="Crabtree J."/>
            <person name="Silva J.C."/>
            <person name="Badger J.H."/>
            <person name="Albarraq A."/>
            <person name="Angiuoli S."/>
            <person name="Bussey H."/>
            <person name="Bowyer P."/>
            <person name="Cotty P.J."/>
            <person name="Dyer P.S."/>
            <person name="Egan A."/>
            <person name="Galens K."/>
            <person name="Fraser-Liggett C.M."/>
            <person name="Haas B.J."/>
            <person name="Inman J.M."/>
            <person name="Kent R."/>
            <person name="Lemieux S."/>
            <person name="Malavazi I."/>
            <person name="Orvis J."/>
            <person name="Roemer T."/>
            <person name="Ronning C.M."/>
            <person name="Sundaram J.P."/>
            <person name="Sutton G."/>
            <person name="Turner G."/>
            <person name="Venter J.C."/>
            <person name="White O.R."/>
            <person name="Whitty B.R."/>
            <person name="Youngman P."/>
            <person name="Wolfe K.H."/>
            <person name="Goldman G.H."/>
            <person name="Wortman J.R."/>
            <person name="Jiang B."/>
            <person name="Denning D.W."/>
            <person name="Nierman W.C."/>
        </authorList>
    </citation>
    <scope>NUCLEOTIDE SEQUENCE [LARGE SCALE GENOMIC DNA]</scope>
    <source>
        <strain evidence="3">ATCC 1007 / CBS 513.65 / DSM 816 / NCTC 3887 / NRRL 1</strain>
    </source>
</reference>
<organism evidence="2 3">
    <name type="scientific">Aspergillus clavatus (strain ATCC 1007 / CBS 513.65 / DSM 816 / NCTC 3887 / NRRL 1 / QM 1276 / 107)</name>
    <dbReference type="NCBI Taxonomy" id="344612"/>
    <lineage>
        <taxon>Eukaryota</taxon>
        <taxon>Fungi</taxon>
        <taxon>Dikarya</taxon>
        <taxon>Ascomycota</taxon>
        <taxon>Pezizomycotina</taxon>
        <taxon>Eurotiomycetes</taxon>
        <taxon>Eurotiomycetidae</taxon>
        <taxon>Eurotiales</taxon>
        <taxon>Aspergillaceae</taxon>
        <taxon>Aspergillus</taxon>
        <taxon>Aspergillus subgen. Fumigati</taxon>
    </lineage>
</organism>
<accession>A1CKS1</accession>
<dbReference type="EMBL" id="DS027056">
    <property type="protein sequence ID" value="EAW09745.1"/>
    <property type="molecule type" value="Genomic_DNA"/>
</dbReference>
<name>A1CKS1_ASPCL</name>
<dbReference type="HOGENOM" id="CLU_1389904_0_0_1"/>
<proteinExistence type="predicted"/>